<sequence>MTKPSKRIRAITGEGSDGWDLFYRAKDLIRQGVPVVELTIGEHDVRTDPAILDAMREAARAGATGYASIPGIPELRAAVAERVERVTGVATGPANVIVTPGGQAALYAAHQLVGDPGDRALHVDPYYPTYPGTIRAAGLVPVAVPARAEAGFEPVEADLMAAPEARSLLVNSPNNPTGVVYGEATLAGIARVAVARDLWVISDEVYDSQIWEGRHLSVRAWPGMAERCLVVGSLSKSHAMTGSRLGWIVGPAEAVELLWDLSTVSNYGIPGFIQEAGVFALAQGAAYEAGIAEPFRRRRGITQGVLAGQDVVRAAPQRGAMYALLDVRATGLTGEGFALRLLEEERIAVLPGESFGLASAGHVRVAMTVEDRAYEDALRRLVRLAGRIAAQRAHFPAELG</sequence>
<evidence type="ECO:0000256" key="7">
    <source>
        <dbReference type="RuleBase" id="RU000481"/>
    </source>
</evidence>
<proteinExistence type="inferred from homology"/>
<comment type="catalytic activity">
    <reaction evidence="6">
        <text>L-aspartate + 2-oxoglutarate = oxaloacetate + L-glutamate</text>
        <dbReference type="Rhea" id="RHEA:21824"/>
        <dbReference type="ChEBI" id="CHEBI:16452"/>
        <dbReference type="ChEBI" id="CHEBI:16810"/>
        <dbReference type="ChEBI" id="CHEBI:29985"/>
        <dbReference type="ChEBI" id="CHEBI:29991"/>
        <dbReference type="EC" id="2.6.1.1"/>
    </reaction>
</comment>
<dbReference type="InterPro" id="IPR015424">
    <property type="entry name" value="PyrdxlP-dep_Trfase"/>
</dbReference>
<dbReference type="Gene3D" id="3.40.640.10">
    <property type="entry name" value="Type I PLP-dependent aspartate aminotransferase-like (Major domain)"/>
    <property type="match status" value="1"/>
</dbReference>
<protein>
    <recommendedName>
        <fullName evidence="7">Aminotransferase</fullName>
        <ecNumber evidence="7">2.6.1.-</ecNumber>
    </recommendedName>
</protein>
<evidence type="ECO:0000256" key="6">
    <source>
        <dbReference type="ARBA" id="ARBA00049185"/>
    </source>
</evidence>
<dbReference type="InterPro" id="IPR004839">
    <property type="entry name" value="Aminotransferase_I/II_large"/>
</dbReference>
<evidence type="ECO:0000256" key="4">
    <source>
        <dbReference type="ARBA" id="ARBA00022679"/>
    </source>
</evidence>
<dbReference type="SUPFAM" id="SSF53383">
    <property type="entry name" value="PLP-dependent transferases"/>
    <property type="match status" value="1"/>
</dbReference>
<accession>A0ABW0S7S7</accession>
<dbReference type="GO" id="GO:0008483">
    <property type="term" value="F:transaminase activity"/>
    <property type="evidence" value="ECO:0007669"/>
    <property type="project" value="UniProtKB-KW"/>
</dbReference>
<keyword evidence="5" id="KW-0663">Pyridoxal phosphate</keyword>
<keyword evidence="10" id="KW-1185">Reference proteome</keyword>
<dbReference type="Pfam" id="PF00155">
    <property type="entry name" value="Aminotran_1_2"/>
    <property type="match status" value="1"/>
</dbReference>
<evidence type="ECO:0000313" key="10">
    <source>
        <dbReference type="Proteomes" id="UP001596056"/>
    </source>
</evidence>
<evidence type="ECO:0000256" key="5">
    <source>
        <dbReference type="ARBA" id="ARBA00022898"/>
    </source>
</evidence>
<organism evidence="9 10">
    <name type="scientific">Rubellimicrobium aerolatum</name>
    <dbReference type="NCBI Taxonomy" id="490979"/>
    <lineage>
        <taxon>Bacteria</taxon>
        <taxon>Pseudomonadati</taxon>
        <taxon>Pseudomonadota</taxon>
        <taxon>Alphaproteobacteria</taxon>
        <taxon>Rhodobacterales</taxon>
        <taxon>Roseobacteraceae</taxon>
        <taxon>Rubellimicrobium</taxon>
    </lineage>
</organism>
<dbReference type="PANTHER" id="PTHR46383">
    <property type="entry name" value="ASPARTATE AMINOTRANSFERASE"/>
    <property type="match status" value="1"/>
</dbReference>
<dbReference type="InterPro" id="IPR050596">
    <property type="entry name" value="AspAT/PAT-like"/>
</dbReference>
<evidence type="ECO:0000313" key="9">
    <source>
        <dbReference type="EMBL" id="MFC5564950.1"/>
    </source>
</evidence>
<reference evidence="10" key="1">
    <citation type="journal article" date="2019" name="Int. J. Syst. Evol. Microbiol.">
        <title>The Global Catalogue of Microorganisms (GCM) 10K type strain sequencing project: providing services to taxonomists for standard genome sequencing and annotation.</title>
        <authorList>
            <consortium name="The Broad Institute Genomics Platform"/>
            <consortium name="The Broad Institute Genome Sequencing Center for Infectious Disease"/>
            <person name="Wu L."/>
            <person name="Ma J."/>
        </authorList>
    </citation>
    <scope>NUCLEOTIDE SEQUENCE [LARGE SCALE GENOMIC DNA]</scope>
    <source>
        <strain evidence="10">KACC 11588</strain>
    </source>
</reference>
<name>A0ABW0S7S7_9RHOB</name>
<dbReference type="EMBL" id="JBHSNA010000001">
    <property type="protein sequence ID" value="MFC5564950.1"/>
    <property type="molecule type" value="Genomic_DNA"/>
</dbReference>
<evidence type="ECO:0000256" key="3">
    <source>
        <dbReference type="ARBA" id="ARBA00022576"/>
    </source>
</evidence>
<dbReference type="Proteomes" id="UP001596056">
    <property type="component" value="Unassembled WGS sequence"/>
</dbReference>
<keyword evidence="3 7" id="KW-0032">Aminotransferase</keyword>
<dbReference type="EC" id="2.6.1.-" evidence="7"/>
<evidence type="ECO:0000256" key="2">
    <source>
        <dbReference type="ARBA" id="ARBA00007441"/>
    </source>
</evidence>
<comment type="cofactor">
    <cofactor evidence="1 7">
        <name>pyridoxal 5'-phosphate</name>
        <dbReference type="ChEBI" id="CHEBI:597326"/>
    </cofactor>
</comment>
<evidence type="ECO:0000259" key="8">
    <source>
        <dbReference type="Pfam" id="PF00155"/>
    </source>
</evidence>
<comment type="caution">
    <text evidence="9">The sequence shown here is derived from an EMBL/GenBank/DDBJ whole genome shotgun (WGS) entry which is preliminary data.</text>
</comment>
<dbReference type="InterPro" id="IPR015421">
    <property type="entry name" value="PyrdxlP-dep_Trfase_major"/>
</dbReference>
<feature type="domain" description="Aminotransferase class I/classII large" evidence="8">
    <location>
        <begin position="35"/>
        <end position="381"/>
    </location>
</feature>
<comment type="similarity">
    <text evidence="2 7">Belongs to the class-I pyridoxal-phosphate-dependent aminotransferase family.</text>
</comment>
<dbReference type="InterPro" id="IPR004838">
    <property type="entry name" value="NHTrfase_class1_PyrdxlP-BS"/>
</dbReference>
<dbReference type="PROSITE" id="PS00105">
    <property type="entry name" value="AA_TRANSFER_CLASS_1"/>
    <property type="match status" value="1"/>
</dbReference>
<gene>
    <name evidence="9" type="ORF">ACFPOC_00760</name>
</gene>
<dbReference type="CDD" id="cd00609">
    <property type="entry name" value="AAT_like"/>
    <property type="match status" value="1"/>
</dbReference>
<keyword evidence="4 7" id="KW-0808">Transferase</keyword>
<dbReference type="RefSeq" id="WP_209837167.1">
    <property type="nucleotide sequence ID" value="NZ_JAGGJP010000001.1"/>
</dbReference>
<dbReference type="PANTHER" id="PTHR46383:SF1">
    <property type="entry name" value="ASPARTATE AMINOTRANSFERASE"/>
    <property type="match status" value="1"/>
</dbReference>
<evidence type="ECO:0000256" key="1">
    <source>
        <dbReference type="ARBA" id="ARBA00001933"/>
    </source>
</evidence>